<evidence type="ECO:0000259" key="3">
    <source>
        <dbReference type="Pfam" id="PF24476"/>
    </source>
</evidence>
<dbReference type="Proteomes" id="UP000250140">
    <property type="component" value="Unassembled WGS sequence"/>
</dbReference>
<evidence type="ECO:0000256" key="1">
    <source>
        <dbReference type="SAM" id="MobiDB-lite"/>
    </source>
</evidence>
<accession>A0A8E2F6U8</accession>
<dbReference type="Pfam" id="PF24476">
    <property type="entry name" value="DUF7580"/>
    <property type="match status" value="1"/>
</dbReference>
<dbReference type="PANTHER" id="PTHR35186">
    <property type="entry name" value="ANK_REP_REGION DOMAIN-CONTAINING PROTEIN"/>
    <property type="match status" value="1"/>
</dbReference>
<evidence type="ECO:0000313" key="5">
    <source>
        <dbReference type="Proteomes" id="UP000250140"/>
    </source>
</evidence>
<evidence type="ECO:0000313" key="4">
    <source>
        <dbReference type="EMBL" id="OCL11415.1"/>
    </source>
</evidence>
<proteinExistence type="predicted"/>
<sequence length="588" mass="66101">MSGFEIAGAVLGALPILISALEHYREAAKVFDTWWKIRSEYHKCITKMTGHHICYTNSIKQLILPLKADDGEISRLMAEPNGDAWKDPQIAQQLEARLQGSYKLFLEIMQQMNGVIVELGKELGLDKPGFQKKLKGDKFRSTQNIAKSESRFGGASLEYQIERMRLSVHKSKRRELFDELQTYNDMLDKLLCGSDKVRDLQDNRDNQRKAGSGLDKILAHFREHAKKLFEALSNAWSCGCWTQHYVKLLLQHRLVPQAEFELLFLFAPDSNYPPYALWNWREVDIKMSGEATRSGIASSTSASDATGTIPASAPVYSHSPNHRNTMPSRSAIRGGSRHSSTRSAPQQAHFHALHDTGTPRISNLCVALTRQCLSSACFGFLEDDTERYYMYTPERQALQSTADIPLEQLLSDNFQPPLTRRKRYSIALNIVSSYFQLHDSGWLQSAWSKSDISFHRDPNDTNIFQLDRPYISRGFSISAPNAGALNPAISTVTSLGIVLLELCFGRPIETHPTRLIFPIGNGLTKAAFDFFAARAWLSGVSEEAGFEYAGAVEWCLLGCQKFSGGDAWKVGFIHNVIKPIENCCRCFD</sequence>
<evidence type="ECO:0000256" key="2">
    <source>
        <dbReference type="SAM" id="SignalP"/>
    </source>
</evidence>
<feature type="compositionally biased region" description="Polar residues" evidence="1">
    <location>
        <begin position="318"/>
        <end position="328"/>
    </location>
</feature>
<feature type="region of interest" description="Disordered" evidence="1">
    <location>
        <begin position="297"/>
        <end position="348"/>
    </location>
</feature>
<feature type="chain" id="PRO_5034452391" description="DUF7580 domain-containing protein" evidence="2">
    <location>
        <begin position="21"/>
        <end position="588"/>
    </location>
</feature>
<keyword evidence="5" id="KW-1185">Reference proteome</keyword>
<dbReference type="PANTHER" id="PTHR35186:SF4">
    <property type="entry name" value="PRION-INHIBITION AND PROPAGATION HELO DOMAIN-CONTAINING PROTEIN"/>
    <property type="match status" value="1"/>
</dbReference>
<organism evidence="4 5">
    <name type="scientific">Glonium stellatum</name>
    <dbReference type="NCBI Taxonomy" id="574774"/>
    <lineage>
        <taxon>Eukaryota</taxon>
        <taxon>Fungi</taxon>
        <taxon>Dikarya</taxon>
        <taxon>Ascomycota</taxon>
        <taxon>Pezizomycotina</taxon>
        <taxon>Dothideomycetes</taxon>
        <taxon>Pleosporomycetidae</taxon>
        <taxon>Gloniales</taxon>
        <taxon>Gloniaceae</taxon>
        <taxon>Glonium</taxon>
    </lineage>
</organism>
<dbReference type="AlphaFoldDB" id="A0A8E2F6U8"/>
<dbReference type="InterPro" id="IPR056002">
    <property type="entry name" value="DUF7580"/>
</dbReference>
<dbReference type="EMBL" id="KV749047">
    <property type="protein sequence ID" value="OCL11415.1"/>
    <property type="molecule type" value="Genomic_DNA"/>
</dbReference>
<reference evidence="4 5" key="1">
    <citation type="journal article" date="2016" name="Nat. Commun.">
        <title>Ectomycorrhizal ecology is imprinted in the genome of the dominant symbiotic fungus Cenococcum geophilum.</title>
        <authorList>
            <consortium name="DOE Joint Genome Institute"/>
            <person name="Peter M."/>
            <person name="Kohler A."/>
            <person name="Ohm R.A."/>
            <person name="Kuo A."/>
            <person name="Krutzmann J."/>
            <person name="Morin E."/>
            <person name="Arend M."/>
            <person name="Barry K.W."/>
            <person name="Binder M."/>
            <person name="Choi C."/>
            <person name="Clum A."/>
            <person name="Copeland A."/>
            <person name="Grisel N."/>
            <person name="Haridas S."/>
            <person name="Kipfer T."/>
            <person name="LaButti K."/>
            <person name="Lindquist E."/>
            <person name="Lipzen A."/>
            <person name="Maire R."/>
            <person name="Meier B."/>
            <person name="Mihaltcheva S."/>
            <person name="Molinier V."/>
            <person name="Murat C."/>
            <person name="Poggeler S."/>
            <person name="Quandt C.A."/>
            <person name="Sperisen C."/>
            <person name="Tritt A."/>
            <person name="Tisserant E."/>
            <person name="Crous P.W."/>
            <person name="Henrissat B."/>
            <person name="Nehls U."/>
            <person name="Egli S."/>
            <person name="Spatafora J.W."/>
            <person name="Grigoriev I.V."/>
            <person name="Martin F.M."/>
        </authorList>
    </citation>
    <scope>NUCLEOTIDE SEQUENCE [LARGE SCALE GENOMIC DNA]</scope>
    <source>
        <strain evidence="4 5">CBS 207.34</strain>
    </source>
</reference>
<protein>
    <recommendedName>
        <fullName evidence="3">DUF7580 domain-containing protein</fullName>
    </recommendedName>
</protein>
<dbReference type="OrthoDB" id="3565018at2759"/>
<gene>
    <name evidence="4" type="ORF">AOQ84DRAFT_423587</name>
</gene>
<feature type="compositionally biased region" description="Low complexity" evidence="1">
    <location>
        <begin position="297"/>
        <end position="309"/>
    </location>
</feature>
<feature type="signal peptide" evidence="2">
    <location>
        <begin position="1"/>
        <end position="20"/>
    </location>
</feature>
<name>A0A8E2F6U8_9PEZI</name>
<keyword evidence="2" id="KW-0732">Signal</keyword>
<feature type="domain" description="DUF7580" evidence="3">
    <location>
        <begin position="346"/>
        <end position="557"/>
    </location>
</feature>